<dbReference type="Gene3D" id="3.30.70.270">
    <property type="match status" value="1"/>
</dbReference>
<evidence type="ECO:0000256" key="1">
    <source>
        <dbReference type="SAM" id="MobiDB-lite"/>
    </source>
</evidence>
<name>A0A164TCC6_9CRUS</name>
<gene>
    <name evidence="4" type="ORF">APZ42_025212</name>
</gene>
<sequence length="1087" mass="121820">MWKILVTTKLLKLPYITLCHTILISSIIAIFIFTNAPGKSAHNRAEWRMAPLSRPLSGLILPHNHYGNHLDAAGNTIDVDLEKQYFEKSGTTLAEVWGEVVFDRYPCVAEYVDPDYSEFSQDRLNVKDQYWFSQHVCTSPYFTQIVKCKNLTGCNGPRSSYLAVVPTRFIPPPIPLIQTNKGLKASYRSGFESHVFPSLFLSLHLSRDLLPTSTKEFQTLPYDLYTPLVQSQLSDRICKKFSLYFASEVMLKSHMIVHKKKTQSANTVIEKEIIVARTRPVRIAAMRQREMMAIIWVVKGIPEKQVKAAREAFKPSVEKLDKRYDASNLFTNPRLDETLYAALKSVKNSSAAIANIDPQEKVYRRQTDLILDMAKPLLFLVNKNKFKKKSSDALALKSLTMLWCHLFKDISTTRRLTILSPVHPNHVGLLSRSAETLPIGGEDLFGDAFIRELLAQVQTAALVNISVAPSATSTPVKPRPQPPAGPSNPKFSQRYHDNNRYVFLICVFLLTRLFRQPPFQRQAPSNATMDAFQSSLCDEEVDTLITKGAVFEAGEEAGYISRYRHFKMEGIVTVRHTVRQGDFMAKIDLTDAYFTIPVFKEQRKFLRFRWKNKTFEYTCLPFGLSSSPWVFTKLLRVPVAFLRRLGIRLFIYLDDILVVGSTFQECIASVKKVISTLESLGFLINFKKSVTTPSQCIEYIGLITDSLAMSFRLTDKKIADISRLCEEALKKGKYSLRALAKILGNLNWATYAVRFAPAHYRHLQALLISASKNNNDDLDVIVSLDSAALSDLTWWVNEANFSKGNGLLSTRPDVYLSSDASRIGWGAVCLDRRTSGPWTSSELDMHINSLELLATLKALECFTSSVRDCSVVIEVDNTTAVSYINKLGGCKSKSLCSIALRIAHCRHRIETSFLLRRLDAVHSCVPEHPIYLGSPSGPFRVRMESPAPSFRELVSPTTSMESGRVQLQLERPERILLPPVQFNLLRSVEAVEGGGKTSTVNSIMAEPTLVPDGHGTLLRRPSAATTPPKPADLPTGGEPPSDTEQFGSANRVATIRCFFQERGLSESAINLVLASSRKNTVAAYQSA</sequence>
<dbReference type="PROSITE" id="PS50878">
    <property type="entry name" value="RT_POL"/>
    <property type="match status" value="1"/>
</dbReference>
<dbReference type="Proteomes" id="UP000076858">
    <property type="component" value="Unassembled WGS sequence"/>
</dbReference>
<dbReference type="SUPFAM" id="SSF56672">
    <property type="entry name" value="DNA/RNA polymerases"/>
    <property type="match status" value="1"/>
</dbReference>
<keyword evidence="2" id="KW-0472">Membrane</keyword>
<dbReference type="OrthoDB" id="8057791at2759"/>
<proteinExistence type="predicted"/>
<dbReference type="Gene3D" id="3.10.10.10">
    <property type="entry name" value="HIV Type 1 Reverse Transcriptase, subunit A, domain 1"/>
    <property type="match status" value="1"/>
</dbReference>
<evidence type="ECO:0000313" key="5">
    <source>
        <dbReference type="Proteomes" id="UP000076858"/>
    </source>
</evidence>
<feature type="region of interest" description="Disordered" evidence="1">
    <location>
        <begin position="1007"/>
        <end position="1046"/>
    </location>
</feature>
<keyword evidence="5" id="KW-1185">Reference proteome</keyword>
<dbReference type="InterPro" id="IPR052055">
    <property type="entry name" value="Hepadnavirus_pol/RT"/>
</dbReference>
<dbReference type="CDD" id="cd09275">
    <property type="entry name" value="RNase_HI_RT_DIRS1"/>
    <property type="match status" value="1"/>
</dbReference>
<keyword evidence="2" id="KW-1133">Transmembrane helix</keyword>
<comment type="caution">
    <text evidence="4">The sequence shown here is derived from an EMBL/GenBank/DDBJ whole genome shotgun (WGS) entry which is preliminary data.</text>
</comment>
<dbReference type="GO" id="GO:0071897">
    <property type="term" value="P:DNA biosynthetic process"/>
    <property type="evidence" value="ECO:0007669"/>
    <property type="project" value="UniProtKB-ARBA"/>
</dbReference>
<dbReference type="AlphaFoldDB" id="A0A164TCC6"/>
<protein>
    <recommendedName>
        <fullName evidence="3">Reverse transcriptase domain-containing protein</fullName>
    </recommendedName>
</protein>
<dbReference type="InterPro" id="IPR043128">
    <property type="entry name" value="Rev_trsase/Diguanyl_cyclase"/>
</dbReference>
<evidence type="ECO:0000313" key="4">
    <source>
        <dbReference type="EMBL" id="KZS10346.1"/>
    </source>
</evidence>
<dbReference type="PANTHER" id="PTHR33050">
    <property type="entry name" value="REVERSE TRANSCRIPTASE DOMAIN-CONTAINING PROTEIN"/>
    <property type="match status" value="1"/>
</dbReference>
<dbReference type="CDD" id="cd03714">
    <property type="entry name" value="RT_DIRS1"/>
    <property type="match status" value="1"/>
</dbReference>
<organism evidence="4 5">
    <name type="scientific">Daphnia magna</name>
    <dbReference type="NCBI Taxonomy" id="35525"/>
    <lineage>
        <taxon>Eukaryota</taxon>
        <taxon>Metazoa</taxon>
        <taxon>Ecdysozoa</taxon>
        <taxon>Arthropoda</taxon>
        <taxon>Crustacea</taxon>
        <taxon>Branchiopoda</taxon>
        <taxon>Diplostraca</taxon>
        <taxon>Cladocera</taxon>
        <taxon>Anomopoda</taxon>
        <taxon>Daphniidae</taxon>
        <taxon>Daphnia</taxon>
    </lineage>
</organism>
<feature type="domain" description="Reverse transcriptase" evidence="3">
    <location>
        <begin position="460"/>
        <end position="704"/>
    </location>
</feature>
<evidence type="ECO:0000256" key="2">
    <source>
        <dbReference type="SAM" id="Phobius"/>
    </source>
</evidence>
<dbReference type="EMBL" id="LRGB01001839">
    <property type="protein sequence ID" value="KZS10346.1"/>
    <property type="molecule type" value="Genomic_DNA"/>
</dbReference>
<dbReference type="InterPro" id="IPR043502">
    <property type="entry name" value="DNA/RNA_pol_sf"/>
</dbReference>
<dbReference type="PANTHER" id="PTHR33050:SF7">
    <property type="entry name" value="RIBONUCLEASE H"/>
    <property type="match status" value="1"/>
</dbReference>
<feature type="compositionally biased region" description="Pro residues" evidence="1">
    <location>
        <begin position="477"/>
        <end position="486"/>
    </location>
</feature>
<evidence type="ECO:0000259" key="3">
    <source>
        <dbReference type="PROSITE" id="PS50878"/>
    </source>
</evidence>
<keyword evidence="2" id="KW-0812">Transmembrane</keyword>
<feature type="transmembrane region" description="Helical" evidence="2">
    <location>
        <begin position="12"/>
        <end position="33"/>
    </location>
</feature>
<dbReference type="Pfam" id="PF00078">
    <property type="entry name" value="RVT_1"/>
    <property type="match status" value="1"/>
</dbReference>
<feature type="region of interest" description="Disordered" evidence="1">
    <location>
        <begin position="470"/>
        <end position="493"/>
    </location>
</feature>
<accession>A0A164TCC6</accession>
<dbReference type="STRING" id="35525.A0A164TCC6"/>
<reference evidence="4 5" key="1">
    <citation type="submission" date="2016-03" db="EMBL/GenBank/DDBJ databases">
        <title>EvidentialGene: Evidence-directed Construction of Genes on Genomes.</title>
        <authorList>
            <person name="Gilbert D.G."/>
            <person name="Choi J.-H."/>
            <person name="Mockaitis K."/>
            <person name="Colbourne J."/>
            <person name="Pfrender M."/>
        </authorList>
    </citation>
    <scope>NUCLEOTIDE SEQUENCE [LARGE SCALE GENOMIC DNA]</scope>
    <source>
        <strain evidence="4 5">Xinb3</strain>
        <tissue evidence="4">Complete organism</tissue>
    </source>
</reference>
<dbReference type="InterPro" id="IPR000477">
    <property type="entry name" value="RT_dom"/>
</dbReference>